<dbReference type="EMBL" id="JABSTQ010007216">
    <property type="protein sequence ID" value="KAG0436085.1"/>
    <property type="molecule type" value="Genomic_DNA"/>
</dbReference>
<protein>
    <submittedName>
        <fullName evidence="1">Uncharacterized protein</fullName>
    </submittedName>
</protein>
<proteinExistence type="predicted"/>
<reference evidence="1 2" key="1">
    <citation type="journal article" date="2020" name="Cell">
        <title>Large-Scale Comparative Analyses of Tick Genomes Elucidate Their Genetic Diversity and Vector Capacities.</title>
        <authorList>
            <consortium name="Tick Genome and Microbiome Consortium (TIGMIC)"/>
            <person name="Jia N."/>
            <person name="Wang J."/>
            <person name="Shi W."/>
            <person name="Du L."/>
            <person name="Sun Y."/>
            <person name="Zhan W."/>
            <person name="Jiang J.F."/>
            <person name="Wang Q."/>
            <person name="Zhang B."/>
            <person name="Ji P."/>
            <person name="Bell-Sakyi L."/>
            <person name="Cui X.M."/>
            <person name="Yuan T.T."/>
            <person name="Jiang B.G."/>
            <person name="Yang W.F."/>
            <person name="Lam T.T."/>
            <person name="Chang Q.C."/>
            <person name="Ding S.J."/>
            <person name="Wang X.J."/>
            <person name="Zhu J.G."/>
            <person name="Ruan X.D."/>
            <person name="Zhao L."/>
            <person name="Wei J.T."/>
            <person name="Ye R.Z."/>
            <person name="Que T.C."/>
            <person name="Du C.H."/>
            <person name="Zhou Y.H."/>
            <person name="Cheng J.X."/>
            <person name="Dai P.F."/>
            <person name="Guo W.B."/>
            <person name="Han X.H."/>
            <person name="Huang E.J."/>
            <person name="Li L.F."/>
            <person name="Wei W."/>
            <person name="Gao Y.C."/>
            <person name="Liu J.Z."/>
            <person name="Shao H.Z."/>
            <person name="Wang X."/>
            <person name="Wang C.C."/>
            <person name="Yang T.C."/>
            <person name="Huo Q.B."/>
            <person name="Li W."/>
            <person name="Chen H.Y."/>
            <person name="Chen S.E."/>
            <person name="Zhou L.G."/>
            <person name="Ni X.B."/>
            <person name="Tian J.H."/>
            <person name="Sheng Y."/>
            <person name="Liu T."/>
            <person name="Pan Y.S."/>
            <person name="Xia L.Y."/>
            <person name="Li J."/>
            <person name="Zhao F."/>
            <person name="Cao W.C."/>
        </authorList>
    </citation>
    <scope>NUCLEOTIDE SEQUENCE [LARGE SCALE GENOMIC DNA]</scope>
    <source>
        <strain evidence="1">Iper-2018</strain>
    </source>
</reference>
<accession>A0AC60QMG0</accession>
<comment type="caution">
    <text evidence="1">The sequence shown here is derived from an EMBL/GenBank/DDBJ whole genome shotgun (WGS) entry which is preliminary data.</text>
</comment>
<dbReference type="Proteomes" id="UP000805193">
    <property type="component" value="Unassembled WGS sequence"/>
</dbReference>
<evidence type="ECO:0000313" key="1">
    <source>
        <dbReference type="EMBL" id="KAG0436085.1"/>
    </source>
</evidence>
<gene>
    <name evidence="1" type="ORF">HPB47_018155</name>
</gene>
<sequence>MGARGHSMFIKEATKLVFGRENLHGQSMTGVPCWRFKGAMAKRALTPSKLAAVRSAIQSRAQGCSVDAMEKQLAGRGNKVKKTDTPLVAPTAFDDEGHSG</sequence>
<organism evidence="1 2">
    <name type="scientific">Ixodes persulcatus</name>
    <name type="common">Taiga tick</name>
    <dbReference type="NCBI Taxonomy" id="34615"/>
    <lineage>
        <taxon>Eukaryota</taxon>
        <taxon>Metazoa</taxon>
        <taxon>Ecdysozoa</taxon>
        <taxon>Arthropoda</taxon>
        <taxon>Chelicerata</taxon>
        <taxon>Arachnida</taxon>
        <taxon>Acari</taxon>
        <taxon>Parasitiformes</taxon>
        <taxon>Ixodida</taxon>
        <taxon>Ixodoidea</taxon>
        <taxon>Ixodidae</taxon>
        <taxon>Ixodinae</taxon>
        <taxon>Ixodes</taxon>
    </lineage>
</organism>
<name>A0AC60QMG0_IXOPE</name>
<evidence type="ECO:0000313" key="2">
    <source>
        <dbReference type="Proteomes" id="UP000805193"/>
    </source>
</evidence>
<keyword evidence="2" id="KW-1185">Reference proteome</keyword>